<evidence type="ECO:0000256" key="3">
    <source>
        <dbReference type="ARBA" id="ARBA00022475"/>
    </source>
</evidence>
<gene>
    <name evidence="9" type="ORF">J4H92_03720</name>
</gene>
<protein>
    <submittedName>
        <fullName evidence="9">ABC transporter permease</fullName>
    </submittedName>
</protein>
<feature type="transmembrane region" description="Helical" evidence="8">
    <location>
        <begin position="12"/>
        <end position="29"/>
    </location>
</feature>
<keyword evidence="4" id="KW-0997">Cell inner membrane</keyword>
<dbReference type="RefSeq" id="WP_208096158.1">
    <property type="nucleotide sequence ID" value="NZ_JAGDYM010000004.1"/>
</dbReference>
<dbReference type="AlphaFoldDB" id="A0A939MLY2"/>
<accession>A0A939MLY2</accession>
<dbReference type="CDD" id="cd06579">
    <property type="entry name" value="TM_PBP1_transp_AraH_like"/>
    <property type="match status" value="1"/>
</dbReference>
<proteinExistence type="predicted"/>
<feature type="transmembrane region" description="Helical" evidence="8">
    <location>
        <begin position="157"/>
        <end position="179"/>
    </location>
</feature>
<organism evidence="9 10">
    <name type="scientific">Leucobacter weissii</name>
    <dbReference type="NCBI Taxonomy" id="1983706"/>
    <lineage>
        <taxon>Bacteria</taxon>
        <taxon>Bacillati</taxon>
        <taxon>Actinomycetota</taxon>
        <taxon>Actinomycetes</taxon>
        <taxon>Micrococcales</taxon>
        <taxon>Microbacteriaceae</taxon>
        <taxon>Leucobacter</taxon>
    </lineage>
</organism>
<evidence type="ECO:0000256" key="1">
    <source>
        <dbReference type="ARBA" id="ARBA00004651"/>
    </source>
</evidence>
<keyword evidence="10" id="KW-1185">Reference proteome</keyword>
<dbReference type="PANTHER" id="PTHR32196:SF21">
    <property type="entry name" value="ABC TRANSPORTER PERMEASE PROTEIN YPHD-RELATED"/>
    <property type="match status" value="1"/>
</dbReference>
<dbReference type="Proteomes" id="UP000664382">
    <property type="component" value="Unassembled WGS sequence"/>
</dbReference>
<evidence type="ECO:0000256" key="8">
    <source>
        <dbReference type="SAM" id="Phobius"/>
    </source>
</evidence>
<feature type="transmembrane region" description="Helical" evidence="8">
    <location>
        <begin position="289"/>
        <end position="308"/>
    </location>
</feature>
<feature type="transmembrane region" description="Helical" evidence="8">
    <location>
        <begin position="240"/>
        <end position="257"/>
    </location>
</feature>
<name>A0A939MLY2_9MICO</name>
<comment type="subcellular location">
    <subcellularLocation>
        <location evidence="1">Cell membrane</location>
        <topology evidence="1">Multi-pass membrane protein</topology>
    </subcellularLocation>
</comment>
<feature type="transmembrane region" description="Helical" evidence="8">
    <location>
        <begin position="92"/>
        <end position="111"/>
    </location>
</feature>
<feature type="transmembrane region" description="Helical" evidence="8">
    <location>
        <begin position="209"/>
        <end position="228"/>
    </location>
</feature>
<evidence type="ECO:0000256" key="5">
    <source>
        <dbReference type="ARBA" id="ARBA00022692"/>
    </source>
</evidence>
<keyword evidence="6 8" id="KW-1133">Transmembrane helix</keyword>
<evidence type="ECO:0000256" key="6">
    <source>
        <dbReference type="ARBA" id="ARBA00022989"/>
    </source>
</evidence>
<evidence type="ECO:0000256" key="7">
    <source>
        <dbReference type="ARBA" id="ARBA00023136"/>
    </source>
</evidence>
<dbReference type="GO" id="GO:0005886">
    <property type="term" value="C:plasma membrane"/>
    <property type="evidence" value="ECO:0007669"/>
    <property type="project" value="UniProtKB-SubCell"/>
</dbReference>
<keyword evidence="3" id="KW-1003">Cell membrane</keyword>
<comment type="caution">
    <text evidence="9">The sequence shown here is derived from an EMBL/GenBank/DDBJ whole genome shotgun (WGS) entry which is preliminary data.</text>
</comment>
<dbReference type="EMBL" id="JAGDYM010000004">
    <property type="protein sequence ID" value="MBO1901057.1"/>
    <property type="molecule type" value="Genomic_DNA"/>
</dbReference>
<keyword evidence="2" id="KW-0813">Transport</keyword>
<feature type="transmembrane region" description="Helical" evidence="8">
    <location>
        <begin position="68"/>
        <end position="86"/>
    </location>
</feature>
<dbReference type="Pfam" id="PF02653">
    <property type="entry name" value="BPD_transp_2"/>
    <property type="match status" value="1"/>
</dbReference>
<reference evidence="9" key="1">
    <citation type="submission" date="2021-03" db="EMBL/GenBank/DDBJ databases">
        <title>Leucobacter chromiisoli sp. nov., isolated from chromium-containing soil of chemical plant.</title>
        <authorList>
            <person name="Xu Z."/>
        </authorList>
    </citation>
    <scope>NUCLEOTIDE SEQUENCE</scope>
    <source>
        <strain evidence="9">S27</strain>
    </source>
</reference>
<dbReference type="InterPro" id="IPR001851">
    <property type="entry name" value="ABC_transp_permease"/>
</dbReference>
<evidence type="ECO:0000256" key="2">
    <source>
        <dbReference type="ARBA" id="ARBA00022448"/>
    </source>
</evidence>
<feature type="transmembrane region" description="Helical" evidence="8">
    <location>
        <begin position="41"/>
        <end position="61"/>
    </location>
</feature>
<evidence type="ECO:0000313" key="10">
    <source>
        <dbReference type="Proteomes" id="UP000664382"/>
    </source>
</evidence>
<sequence length="339" mass="35300">MTAKLMPRIHGLGIVLVLVLLIAGFSILSPNFLDANNLFNILRQVTTLGIVAVGFAFVLLTGGIDLSVGYQISLYVVVCGILMSQFEVPWPLAIVLVLVLGVIIGLINGLIITLTGVAPLIVTLSMMTILNGVSYLLSKGLPISGFPSGFSVLGQGAVVGIPISVIVLVVIWAIGYFIANKTYIGRYFYAIGNNIEAARLSGVNTRRTLLFVYAVCGLFTAVGAVLLLSRLNSAQSATGAGFEFSVLTACVLGGVSVMGGRGSLFGAFIGVLIVGVLDNGLVLLNVSEYVQLVIKGLILLTAVIYDAMSKNAKGRGRQIGGVSLGGKPVDPKTSTVPLS</sequence>
<keyword evidence="7 8" id="KW-0472">Membrane</keyword>
<evidence type="ECO:0000313" key="9">
    <source>
        <dbReference type="EMBL" id="MBO1901057.1"/>
    </source>
</evidence>
<dbReference type="PANTHER" id="PTHR32196">
    <property type="entry name" value="ABC TRANSPORTER PERMEASE PROTEIN YPHD-RELATED-RELATED"/>
    <property type="match status" value="1"/>
</dbReference>
<keyword evidence="5 8" id="KW-0812">Transmembrane</keyword>
<feature type="transmembrane region" description="Helical" evidence="8">
    <location>
        <begin position="264"/>
        <end position="283"/>
    </location>
</feature>
<evidence type="ECO:0000256" key="4">
    <source>
        <dbReference type="ARBA" id="ARBA00022519"/>
    </source>
</evidence>
<dbReference type="GO" id="GO:0022857">
    <property type="term" value="F:transmembrane transporter activity"/>
    <property type="evidence" value="ECO:0007669"/>
    <property type="project" value="InterPro"/>
</dbReference>
<feature type="transmembrane region" description="Helical" evidence="8">
    <location>
        <begin position="118"/>
        <end position="137"/>
    </location>
</feature>